<evidence type="ECO:0000313" key="2">
    <source>
        <dbReference type="EMBL" id="ESN90126.1"/>
    </source>
</evidence>
<evidence type="ECO:0000256" key="1">
    <source>
        <dbReference type="SAM" id="MobiDB-lite"/>
    </source>
</evidence>
<dbReference type="EMBL" id="KB097773">
    <property type="protein sequence ID" value="ESN90126.1"/>
    <property type="molecule type" value="Genomic_DNA"/>
</dbReference>
<keyword evidence="4" id="KW-1185">Reference proteome</keyword>
<dbReference type="EMBL" id="AMQM01008422">
    <property type="status" value="NOT_ANNOTATED_CDS"/>
    <property type="molecule type" value="Genomic_DNA"/>
</dbReference>
<reference evidence="4" key="1">
    <citation type="submission" date="2012-12" db="EMBL/GenBank/DDBJ databases">
        <authorList>
            <person name="Hellsten U."/>
            <person name="Grimwood J."/>
            <person name="Chapman J.A."/>
            <person name="Shapiro H."/>
            <person name="Aerts A."/>
            <person name="Otillar R.P."/>
            <person name="Terry A.Y."/>
            <person name="Boore J.L."/>
            <person name="Simakov O."/>
            <person name="Marletaz F."/>
            <person name="Cho S.-J."/>
            <person name="Edsinger-Gonzales E."/>
            <person name="Havlak P."/>
            <person name="Kuo D.-H."/>
            <person name="Larsson T."/>
            <person name="Lv J."/>
            <person name="Arendt D."/>
            <person name="Savage R."/>
            <person name="Osoegawa K."/>
            <person name="de Jong P."/>
            <person name="Lindberg D.R."/>
            <person name="Seaver E.C."/>
            <person name="Weisblat D.A."/>
            <person name="Putnam N.H."/>
            <person name="Grigoriev I.V."/>
            <person name="Rokhsar D.S."/>
        </authorList>
    </citation>
    <scope>NUCLEOTIDE SEQUENCE</scope>
</reference>
<protein>
    <submittedName>
        <fullName evidence="2 3">Uncharacterized protein</fullName>
    </submittedName>
</protein>
<feature type="region of interest" description="Disordered" evidence="1">
    <location>
        <begin position="150"/>
        <end position="173"/>
    </location>
</feature>
<sequence>MFSVQHRVGSWIFLRGQIKSGVFFIGLLRHTVRDIIIFTTLVKIQRGRVLQHLEELATQDNCLNREQKGSLGNKGLVFQCRERTCSVRVSQTIKTSDYSMEERKFINMHSSRHYMFEELIRNERTAEGTCSQYVPFSPTQHYSLIFHDRQSSDGHESNGESAAYNEVFEGLPQ</sequence>
<reference evidence="2 4" key="2">
    <citation type="journal article" date="2013" name="Nature">
        <title>Insights into bilaterian evolution from three spiralian genomes.</title>
        <authorList>
            <person name="Simakov O."/>
            <person name="Marletaz F."/>
            <person name="Cho S.J."/>
            <person name="Edsinger-Gonzales E."/>
            <person name="Havlak P."/>
            <person name="Hellsten U."/>
            <person name="Kuo D.H."/>
            <person name="Larsson T."/>
            <person name="Lv J."/>
            <person name="Arendt D."/>
            <person name="Savage R."/>
            <person name="Osoegawa K."/>
            <person name="de Jong P."/>
            <person name="Grimwood J."/>
            <person name="Chapman J.A."/>
            <person name="Shapiro H."/>
            <person name="Aerts A."/>
            <person name="Otillar R.P."/>
            <person name="Terry A.Y."/>
            <person name="Boore J.L."/>
            <person name="Grigoriev I.V."/>
            <person name="Lindberg D.R."/>
            <person name="Seaver E.C."/>
            <person name="Weisblat D.A."/>
            <person name="Putnam N.H."/>
            <person name="Rokhsar D.S."/>
        </authorList>
    </citation>
    <scope>NUCLEOTIDE SEQUENCE</scope>
</reference>
<dbReference type="KEGG" id="hro:HELRODRAFT_182823"/>
<dbReference type="EnsemblMetazoa" id="HelroT182823">
    <property type="protein sequence ID" value="HelroP182823"/>
    <property type="gene ID" value="HelroG182823"/>
</dbReference>
<gene>
    <name evidence="3" type="primary">20208731</name>
    <name evidence="2" type="ORF">HELRODRAFT_182823</name>
</gene>
<proteinExistence type="predicted"/>
<organism evidence="3 4">
    <name type="scientific">Helobdella robusta</name>
    <name type="common">Californian leech</name>
    <dbReference type="NCBI Taxonomy" id="6412"/>
    <lineage>
        <taxon>Eukaryota</taxon>
        <taxon>Metazoa</taxon>
        <taxon>Spiralia</taxon>
        <taxon>Lophotrochozoa</taxon>
        <taxon>Annelida</taxon>
        <taxon>Clitellata</taxon>
        <taxon>Hirudinea</taxon>
        <taxon>Rhynchobdellida</taxon>
        <taxon>Glossiphoniidae</taxon>
        <taxon>Helobdella</taxon>
    </lineage>
</organism>
<dbReference type="Proteomes" id="UP000015101">
    <property type="component" value="Unassembled WGS sequence"/>
</dbReference>
<dbReference type="GeneID" id="20208731"/>
<reference evidence="3" key="3">
    <citation type="submission" date="2015-06" db="UniProtKB">
        <authorList>
            <consortium name="EnsemblMetazoa"/>
        </authorList>
    </citation>
    <scope>IDENTIFICATION</scope>
</reference>
<accession>T1FIT2</accession>
<dbReference type="InParanoid" id="T1FIT2"/>
<name>T1FIT2_HELRO</name>
<evidence type="ECO:0000313" key="4">
    <source>
        <dbReference type="Proteomes" id="UP000015101"/>
    </source>
</evidence>
<dbReference type="HOGENOM" id="CLU_1549325_0_0_1"/>
<dbReference type="RefSeq" id="XP_009031796.1">
    <property type="nucleotide sequence ID" value="XM_009033548.1"/>
</dbReference>
<dbReference type="CTD" id="20208731"/>
<dbReference type="AlphaFoldDB" id="T1FIT2"/>
<evidence type="ECO:0000313" key="3">
    <source>
        <dbReference type="EnsemblMetazoa" id="HelroP182823"/>
    </source>
</evidence>